<dbReference type="InterPro" id="IPR050330">
    <property type="entry name" value="Bact_OuterMem_StrucFunc"/>
</dbReference>
<dbReference type="NCBIfam" id="NF006548">
    <property type="entry name" value="PRK09041.1"/>
    <property type="match status" value="1"/>
</dbReference>
<feature type="compositionally biased region" description="Polar residues" evidence="8">
    <location>
        <begin position="324"/>
        <end position="334"/>
    </location>
</feature>
<keyword evidence="11" id="KW-0282">Flagellum</keyword>
<sequence>MAAQPKPSDQLQPIIVIKKIKKVAGHGHHGGAWKVAYADFVTAMMAFFLLMWLLNATSDEQKMGISNYFDPIGVSQGATGAGGVMGGKSIKSDGVLHDVTATPTVGPPLGADSEGDGESAGTYNKPADQLTVEEKKKLQKTVDDYEEKLFKAAEAELKKSIGNDPELKAFMDNLKIDRTPEGLRIQIVDANNQSMFPSGSSRMYSYMEKLLQKVALVVLRMPNKISVAGHTDAHQYALRNSYTNWELSSDRANASRRVLISTGLSPDRMASVVGKAETDPLIKDNPEDPANRRISITLLKKSISDPGLTEKPAAPVAAPKDTQVPAQATPSKKP</sequence>
<dbReference type="InterPro" id="IPR036737">
    <property type="entry name" value="OmpA-like_sf"/>
</dbReference>
<evidence type="ECO:0000313" key="12">
    <source>
        <dbReference type="Proteomes" id="UP001330434"/>
    </source>
</evidence>
<dbReference type="RefSeq" id="WP_331255844.1">
    <property type="nucleotide sequence ID" value="NZ_CP133270.1"/>
</dbReference>
<dbReference type="EMBL" id="CP133270">
    <property type="protein sequence ID" value="WVX67044.1"/>
    <property type="molecule type" value="Genomic_DNA"/>
</dbReference>
<feature type="transmembrane region" description="Helical" evidence="9">
    <location>
        <begin position="35"/>
        <end position="54"/>
    </location>
</feature>
<dbReference type="PANTHER" id="PTHR30329:SF21">
    <property type="entry name" value="LIPOPROTEIN YIAD-RELATED"/>
    <property type="match status" value="1"/>
</dbReference>
<dbReference type="Gene3D" id="3.30.1330.60">
    <property type="entry name" value="OmpA-like domain"/>
    <property type="match status" value="1"/>
</dbReference>
<evidence type="ECO:0000313" key="11">
    <source>
        <dbReference type="EMBL" id="WVX67044.1"/>
    </source>
</evidence>
<dbReference type="PROSITE" id="PS51123">
    <property type="entry name" value="OMPA_2"/>
    <property type="match status" value="1"/>
</dbReference>
<dbReference type="InterPro" id="IPR006665">
    <property type="entry name" value="OmpA-like"/>
</dbReference>
<comment type="subcellular location">
    <subcellularLocation>
        <location evidence="1">Cell membrane</location>
        <topology evidence="1">Single-pass membrane protein</topology>
    </subcellularLocation>
</comment>
<keyword evidence="11" id="KW-0966">Cell projection</keyword>
<dbReference type="CDD" id="cd07185">
    <property type="entry name" value="OmpA_C-like"/>
    <property type="match status" value="1"/>
</dbReference>
<evidence type="ECO:0000256" key="5">
    <source>
        <dbReference type="ARBA" id="ARBA00022989"/>
    </source>
</evidence>
<keyword evidence="5 9" id="KW-1133">Transmembrane helix</keyword>
<comment type="similarity">
    <text evidence="2">Belongs to the MotB family.</text>
</comment>
<dbReference type="Pfam" id="PF00691">
    <property type="entry name" value="OmpA"/>
    <property type="match status" value="1"/>
</dbReference>
<evidence type="ECO:0000256" key="1">
    <source>
        <dbReference type="ARBA" id="ARBA00004162"/>
    </source>
</evidence>
<keyword evidence="6 7" id="KW-0472">Membrane</keyword>
<evidence type="ECO:0000256" key="9">
    <source>
        <dbReference type="SAM" id="Phobius"/>
    </source>
</evidence>
<organism evidence="11 12">
    <name type="scientific">Candidatus Bealeia paramacronuclearis</name>
    <dbReference type="NCBI Taxonomy" id="1921001"/>
    <lineage>
        <taxon>Bacteria</taxon>
        <taxon>Pseudomonadati</taxon>
        <taxon>Pseudomonadota</taxon>
        <taxon>Alphaproteobacteria</taxon>
        <taxon>Holosporales</taxon>
        <taxon>Holosporaceae</taxon>
        <taxon>Candidatus Bealeia</taxon>
    </lineage>
</organism>
<evidence type="ECO:0000256" key="2">
    <source>
        <dbReference type="ARBA" id="ARBA00008914"/>
    </source>
</evidence>
<protein>
    <submittedName>
        <fullName evidence="11">Flagellar motor protein MotB</fullName>
    </submittedName>
</protein>
<keyword evidence="4 9" id="KW-0812">Transmembrane</keyword>
<accession>A0ABZ2C3K5</accession>
<evidence type="ECO:0000259" key="10">
    <source>
        <dbReference type="PROSITE" id="PS51123"/>
    </source>
</evidence>
<dbReference type="InterPro" id="IPR025713">
    <property type="entry name" value="MotB-like_N_dom"/>
</dbReference>
<dbReference type="PANTHER" id="PTHR30329">
    <property type="entry name" value="STATOR ELEMENT OF FLAGELLAR MOTOR COMPLEX"/>
    <property type="match status" value="1"/>
</dbReference>
<evidence type="ECO:0000256" key="7">
    <source>
        <dbReference type="PROSITE-ProRule" id="PRU00473"/>
    </source>
</evidence>
<keyword evidence="12" id="KW-1185">Reference proteome</keyword>
<evidence type="ECO:0000256" key="4">
    <source>
        <dbReference type="ARBA" id="ARBA00022692"/>
    </source>
</evidence>
<gene>
    <name evidence="11" type="ORF">Bealeia1_01241</name>
</gene>
<feature type="domain" description="OmpA-like" evidence="10">
    <location>
        <begin position="183"/>
        <end position="302"/>
    </location>
</feature>
<keyword evidence="11" id="KW-0969">Cilium</keyword>
<dbReference type="SUPFAM" id="SSF103088">
    <property type="entry name" value="OmpA-like"/>
    <property type="match status" value="1"/>
</dbReference>
<reference evidence="11 12" key="1">
    <citation type="journal article" date="2024" name="Environ. Microbiol.">
        <title>Novel evolutionary insights on the interactions of the Holosporales (Alphaproteobacteria) with eukaryotic hosts from comparative genomics.</title>
        <authorList>
            <person name="Giovannini M."/>
            <person name="Petroni G."/>
            <person name="Castelli M."/>
        </authorList>
    </citation>
    <scope>NUCLEOTIDE SEQUENCE [LARGE SCALE GENOMIC DNA]</scope>
    <source>
        <strain evidence="11 12">US_Bl 15I1</strain>
    </source>
</reference>
<evidence type="ECO:0000256" key="3">
    <source>
        <dbReference type="ARBA" id="ARBA00022475"/>
    </source>
</evidence>
<feature type="region of interest" description="Disordered" evidence="8">
    <location>
        <begin position="101"/>
        <end position="127"/>
    </location>
</feature>
<name>A0ABZ2C3K5_9PROT</name>
<evidence type="ECO:0000256" key="6">
    <source>
        <dbReference type="ARBA" id="ARBA00023136"/>
    </source>
</evidence>
<feature type="region of interest" description="Disordered" evidence="8">
    <location>
        <begin position="305"/>
        <end position="334"/>
    </location>
</feature>
<proteinExistence type="inferred from homology"/>
<dbReference type="Proteomes" id="UP001330434">
    <property type="component" value="Chromosome"/>
</dbReference>
<keyword evidence="3" id="KW-1003">Cell membrane</keyword>
<evidence type="ECO:0000256" key="8">
    <source>
        <dbReference type="SAM" id="MobiDB-lite"/>
    </source>
</evidence>
<dbReference type="Pfam" id="PF13677">
    <property type="entry name" value="MotB_plug"/>
    <property type="match status" value="1"/>
</dbReference>